<reference evidence="1" key="1">
    <citation type="journal article" date="2015" name="Nature">
        <title>Complex archaea that bridge the gap between prokaryotes and eukaryotes.</title>
        <authorList>
            <person name="Spang A."/>
            <person name="Saw J.H."/>
            <person name="Jorgensen S.L."/>
            <person name="Zaremba-Niedzwiedzka K."/>
            <person name="Martijn J."/>
            <person name="Lind A.E."/>
            <person name="van Eijk R."/>
            <person name="Schleper C."/>
            <person name="Guy L."/>
            <person name="Ettema T.J."/>
        </authorList>
    </citation>
    <scope>NUCLEOTIDE SEQUENCE</scope>
</reference>
<gene>
    <name evidence="1" type="ORF">LCGC14_2794150</name>
</gene>
<evidence type="ECO:0000313" key="1">
    <source>
        <dbReference type="EMBL" id="KKK83361.1"/>
    </source>
</evidence>
<comment type="caution">
    <text evidence="1">The sequence shown here is derived from an EMBL/GenBank/DDBJ whole genome shotgun (WGS) entry which is preliminary data.</text>
</comment>
<proteinExistence type="predicted"/>
<dbReference type="EMBL" id="LAZR01052257">
    <property type="protein sequence ID" value="KKK83361.1"/>
    <property type="molecule type" value="Genomic_DNA"/>
</dbReference>
<feature type="non-terminal residue" evidence="1">
    <location>
        <position position="26"/>
    </location>
</feature>
<dbReference type="AlphaFoldDB" id="A0A0F9BG33"/>
<protein>
    <submittedName>
        <fullName evidence="1">Uncharacterized protein</fullName>
    </submittedName>
</protein>
<organism evidence="1">
    <name type="scientific">marine sediment metagenome</name>
    <dbReference type="NCBI Taxonomy" id="412755"/>
    <lineage>
        <taxon>unclassified sequences</taxon>
        <taxon>metagenomes</taxon>
        <taxon>ecological metagenomes</taxon>
    </lineage>
</organism>
<sequence length="26" mass="2780">MGTIIDLHIHTVVGSMDSDISPTRLA</sequence>
<name>A0A0F9BG33_9ZZZZ</name>
<accession>A0A0F9BG33</accession>